<dbReference type="Proteomes" id="UP000077603">
    <property type="component" value="Chromosome"/>
</dbReference>
<name>A0A172Y476_9CAUL</name>
<dbReference type="STRING" id="588932.DA69_04175"/>
<protein>
    <submittedName>
        <fullName evidence="2">Uncharacterized protein</fullName>
    </submittedName>
</protein>
<evidence type="ECO:0000313" key="3">
    <source>
        <dbReference type="Proteomes" id="UP000077603"/>
    </source>
</evidence>
<evidence type="ECO:0000256" key="1">
    <source>
        <dbReference type="SAM" id="MobiDB-lite"/>
    </source>
</evidence>
<keyword evidence="3" id="KW-1185">Reference proteome</keyword>
<dbReference type="KEGG" id="bne:DA69_04175"/>
<dbReference type="AlphaFoldDB" id="A0A172Y476"/>
<sequence>MLDDAVRGYAAKSGVDQRPSRRAVAVGFQGLIPTVDRPRDDGRNADAVAFREEAQDPRQNKGEETVFLQGLAGRQGRQPAAGQSGRLKAVGKRLEDRVVVQIQVRTMKAAAWIGEADHRLHVGLLSPE</sequence>
<gene>
    <name evidence="2" type="ORF">DA69_04175</name>
</gene>
<evidence type="ECO:0000313" key="2">
    <source>
        <dbReference type="EMBL" id="ANF54013.1"/>
    </source>
</evidence>
<accession>A0A172Y476</accession>
<feature type="region of interest" description="Disordered" evidence="1">
    <location>
        <begin position="1"/>
        <end position="20"/>
    </location>
</feature>
<proteinExistence type="predicted"/>
<reference evidence="2 3" key="1">
    <citation type="journal article" date="2014" name="Genome Announc.">
        <title>Genome Sequence of a Promising Hydrogen-Producing Facultative Anaerobic Bacterium, Brevundimonas naejangsanensis Strain B1.</title>
        <authorList>
            <person name="Su H."/>
            <person name="Zhang T."/>
            <person name="Bao M."/>
            <person name="Jiang Y."/>
            <person name="Wang Y."/>
            <person name="Tan T."/>
        </authorList>
    </citation>
    <scope>NUCLEOTIDE SEQUENCE [LARGE SCALE GENOMIC DNA]</scope>
    <source>
        <strain evidence="2 3">B1</strain>
    </source>
</reference>
<organism evidence="2 3">
    <name type="scientific">Brevundimonas naejangsanensis</name>
    <dbReference type="NCBI Taxonomy" id="588932"/>
    <lineage>
        <taxon>Bacteria</taxon>
        <taxon>Pseudomonadati</taxon>
        <taxon>Pseudomonadota</taxon>
        <taxon>Alphaproteobacteria</taxon>
        <taxon>Caulobacterales</taxon>
        <taxon>Caulobacteraceae</taxon>
        <taxon>Brevundimonas</taxon>
    </lineage>
</organism>
<feature type="region of interest" description="Disordered" evidence="1">
    <location>
        <begin position="35"/>
        <end position="62"/>
    </location>
</feature>
<feature type="compositionally biased region" description="Basic and acidic residues" evidence="1">
    <location>
        <begin position="36"/>
        <end position="62"/>
    </location>
</feature>
<dbReference type="EMBL" id="CP015614">
    <property type="protein sequence ID" value="ANF54013.1"/>
    <property type="molecule type" value="Genomic_DNA"/>
</dbReference>